<name>A0A4Q2UGL3_9BACT</name>
<reference evidence="1 2" key="1">
    <citation type="submission" date="2019-01" db="EMBL/GenBank/DDBJ databases">
        <title>Spirosoma flava sp. nov., a propanil-degrading bacterium isolated from herbicide-contaminated soil.</title>
        <authorList>
            <person name="Zhang L."/>
            <person name="Jiang J.-D."/>
        </authorList>
    </citation>
    <scope>NUCLEOTIDE SEQUENCE [LARGE SCALE GENOMIC DNA]</scope>
    <source>
        <strain evidence="1 2">TY50</strain>
    </source>
</reference>
<dbReference type="AlphaFoldDB" id="A0A4Q2UGL3"/>
<evidence type="ECO:0000313" key="2">
    <source>
        <dbReference type="Proteomes" id="UP000290407"/>
    </source>
</evidence>
<keyword evidence="2" id="KW-1185">Reference proteome</keyword>
<organism evidence="1 2">
    <name type="scientific">Spirosoma sordidisoli</name>
    <dbReference type="NCBI Taxonomy" id="2502893"/>
    <lineage>
        <taxon>Bacteria</taxon>
        <taxon>Pseudomonadati</taxon>
        <taxon>Bacteroidota</taxon>
        <taxon>Cytophagia</taxon>
        <taxon>Cytophagales</taxon>
        <taxon>Cytophagaceae</taxon>
        <taxon>Spirosoma</taxon>
    </lineage>
</organism>
<sequence length="111" mass="12408">MLFSEAEIDELKTIAPNLSVAQEGGYTYIHISGLVLPNGCQPAVVDSLLCSTQRDGYNSRLFFSEQIASGSVRNWNGNIRVLERNWYAISWQTQPGLRLAEILSVHLKALR</sequence>
<dbReference type="EMBL" id="SBLB01000013">
    <property type="protein sequence ID" value="RYC66555.1"/>
    <property type="molecule type" value="Genomic_DNA"/>
</dbReference>
<comment type="caution">
    <text evidence="1">The sequence shown here is derived from an EMBL/GenBank/DDBJ whole genome shotgun (WGS) entry which is preliminary data.</text>
</comment>
<evidence type="ECO:0000313" key="1">
    <source>
        <dbReference type="EMBL" id="RYC66555.1"/>
    </source>
</evidence>
<dbReference type="Proteomes" id="UP000290407">
    <property type="component" value="Unassembled WGS sequence"/>
</dbReference>
<protein>
    <submittedName>
        <fullName evidence="1">Uncharacterized protein</fullName>
    </submittedName>
</protein>
<proteinExistence type="predicted"/>
<gene>
    <name evidence="1" type="ORF">EQG79_28580</name>
</gene>
<dbReference type="RefSeq" id="WP_129606327.1">
    <property type="nucleotide sequence ID" value="NZ_SBLB01000013.1"/>
</dbReference>
<accession>A0A4Q2UGL3</accession>